<reference evidence="2 3" key="1">
    <citation type="submission" date="2014-06" db="EMBL/GenBank/DDBJ databases">
        <authorList>
            <person name="Urmite Genomes Urmite Genomes"/>
        </authorList>
    </citation>
    <scope>NUCLEOTIDE SEQUENCE [LARGE SCALE GENOMIC DNA]</scope>
</reference>
<gene>
    <name evidence="2" type="ORF">BN59_03712</name>
</gene>
<evidence type="ECO:0000313" key="2">
    <source>
        <dbReference type="EMBL" id="CDZ79394.1"/>
    </source>
</evidence>
<dbReference type="InterPro" id="IPR036107">
    <property type="entry name" value="CsrA_sf"/>
</dbReference>
<evidence type="ECO:0000256" key="1">
    <source>
        <dbReference type="ARBA" id="ARBA00023159"/>
    </source>
</evidence>
<dbReference type="Proteomes" id="UP000044071">
    <property type="component" value="Unassembled WGS sequence"/>
</dbReference>
<dbReference type="InterPro" id="IPR003751">
    <property type="entry name" value="CsrA"/>
</dbReference>
<dbReference type="GO" id="GO:0003723">
    <property type="term" value="F:RNA binding"/>
    <property type="evidence" value="ECO:0007669"/>
    <property type="project" value="InterPro"/>
</dbReference>
<dbReference type="OrthoDB" id="9809061at2"/>
<sequence>MLVISKTIGEGISLSNEVKLTILGIHNNQVRLGIHTDSLSDVVLEDLKSNETQLPNIQDKDNHIINARDHVIYRLNKPNKEL</sequence>
<dbReference type="Pfam" id="PF02599">
    <property type="entry name" value="CsrA"/>
    <property type="match status" value="1"/>
</dbReference>
<name>A0A078L5M7_9GAMM</name>
<dbReference type="AlphaFoldDB" id="A0A078L5M7"/>
<dbReference type="GO" id="GO:0006402">
    <property type="term" value="P:mRNA catabolic process"/>
    <property type="evidence" value="ECO:0007669"/>
    <property type="project" value="InterPro"/>
</dbReference>
<proteinExistence type="predicted"/>
<dbReference type="Gene3D" id="2.60.40.4380">
    <property type="entry name" value="Translational regulator CsrA"/>
    <property type="match status" value="1"/>
</dbReference>
<keyword evidence="1" id="KW-0010">Activator</keyword>
<dbReference type="GO" id="GO:0006109">
    <property type="term" value="P:regulation of carbohydrate metabolic process"/>
    <property type="evidence" value="ECO:0007669"/>
    <property type="project" value="InterPro"/>
</dbReference>
<dbReference type="RefSeq" id="WP_044012665.1">
    <property type="nucleotide sequence ID" value="NZ_CCVW01000005.1"/>
</dbReference>
<evidence type="ECO:0000313" key="3">
    <source>
        <dbReference type="Proteomes" id="UP000044071"/>
    </source>
</evidence>
<dbReference type="STRING" id="1034943.BN59_03712"/>
<dbReference type="EMBL" id="CCSB01000005">
    <property type="protein sequence ID" value="CDZ79394.1"/>
    <property type="molecule type" value="Genomic_DNA"/>
</dbReference>
<dbReference type="SUPFAM" id="SSF117130">
    <property type="entry name" value="CsrA-like"/>
    <property type="match status" value="1"/>
</dbReference>
<keyword evidence="3" id="KW-1185">Reference proteome</keyword>
<organism evidence="2 3">
    <name type="scientific">Legionella massiliensis</name>
    <dbReference type="NCBI Taxonomy" id="1034943"/>
    <lineage>
        <taxon>Bacteria</taxon>
        <taxon>Pseudomonadati</taxon>
        <taxon>Pseudomonadota</taxon>
        <taxon>Gammaproteobacteria</taxon>
        <taxon>Legionellales</taxon>
        <taxon>Legionellaceae</taxon>
        <taxon>Legionella</taxon>
    </lineage>
</organism>
<accession>A0A078L5M7</accession>
<protein>
    <submittedName>
        <fullName evidence="2">Carbon storage regulator</fullName>
    </submittedName>
</protein>